<evidence type="ECO:0000256" key="6">
    <source>
        <dbReference type="SAM" id="Phobius"/>
    </source>
</evidence>
<feature type="region of interest" description="Disordered" evidence="5">
    <location>
        <begin position="79"/>
        <end position="98"/>
    </location>
</feature>
<evidence type="ECO:0000256" key="1">
    <source>
        <dbReference type="ARBA" id="ARBA00004141"/>
    </source>
</evidence>
<sequence length="98" mass="10467">MIILDYNSSMAEQELFPLVSALGVGFLYQVPIVALQAAMPTEDMATATSAYMFLRLLGAAVGLAVDEAIIASVLSKKPRMSGLGTKLRRSTITSRKST</sequence>
<keyword evidence="3 6" id="KW-1133">Transmembrane helix</keyword>
<gene>
    <name evidence="7" type="ORF">L210DRAFT_3526146</name>
</gene>
<evidence type="ECO:0000313" key="8">
    <source>
        <dbReference type="Proteomes" id="UP001194468"/>
    </source>
</evidence>
<feature type="transmembrane region" description="Helical" evidence="6">
    <location>
        <begin position="50"/>
        <end position="74"/>
    </location>
</feature>
<evidence type="ECO:0000256" key="3">
    <source>
        <dbReference type="ARBA" id="ARBA00022989"/>
    </source>
</evidence>
<protein>
    <submittedName>
        <fullName evidence="7">Uncharacterized protein</fullName>
    </submittedName>
</protein>
<comment type="subcellular location">
    <subcellularLocation>
        <location evidence="1">Membrane</location>
        <topology evidence="1">Multi-pass membrane protein</topology>
    </subcellularLocation>
</comment>
<dbReference type="InterPro" id="IPR036259">
    <property type="entry name" value="MFS_trans_sf"/>
</dbReference>
<feature type="transmembrane region" description="Helical" evidence="6">
    <location>
        <begin position="15"/>
        <end position="38"/>
    </location>
</feature>
<evidence type="ECO:0000256" key="4">
    <source>
        <dbReference type="ARBA" id="ARBA00023136"/>
    </source>
</evidence>
<evidence type="ECO:0000313" key="7">
    <source>
        <dbReference type="EMBL" id="KAF8447385.1"/>
    </source>
</evidence>
<keyword evidence="8" id="KW-1185">Reference proteome</keyword>
<dbReference type="PANTHER" id="PTHR23501:SF102">
    <property type="entry name" value="DRUG TRANSPORTER, PUTATIVE (AFU_ORTHOLOGUE AFUA_3G08530)-RELATED"/>
    <property type="match status" value="1"/>
</dbReference>
<dbReference type="AlphaFoldDB" id="A0AAD4GJ94"/>
<comment type="caution">
    <text evidence="7">The sequence shown here is derived from an EMBL/GenBank/DDBJ whole genome shotgun (WGS) entry which is preliminary data.</text>
</comment>
<evidence type="ECO:0000256" key="5">
    <source>
        <dbReference type="SAM" id="MobiDB-lite"/>
    </source>
</evidence>
<dbReference type="SUPFAM" id="SSF103473">
    <property type="entry name" value="MFS general substrate transporter"/>
    <property type="match status" value="1"/>
</dbReference>
<keyword evidence="2 6" id="KW-0812">Transmembrane</keyword>
<dbReference type="EMBL" id="WHUW01000004">
    <property type="protein sequence ID" value="KAF8447385.1"/>
    <property type="molecule type" value="Genomic_DNA"/>
</dbReference>
<proteinExistence type="predicted"/>
<reference evidence="7" key="2">
    <citation type="journal article" date="2020" name="Nat. Commun.">
        <title>Large-scale genome sequencing of mycorrhizal fungi provides insights into the early evolution of symbiotic traits.</title>
        <authorList>
            <person name="Miyauchi S."/>
            <person name="Kiss E."/>
            <person name="Kuo A."/>
            <person name="Drula E."/>
            <person name="Kohler A."/>
            <person name="Sanchez-Garcia M."/>
            <person name="Morin E."/>
            <person name="Andreopoulos B."/>
            <person name="Barry K.W."/>
            <person name="Bonito G."/>
            <person name="Buee M."/>
            <person name="Carver A."/>
            <person name="Chen C."/>
            <person name="Cichocki N."/>
            <person name="Clum A."/>
            <person name="Culley D."/>
            <person name="Crous P.W."/>
            <person name="Fauchery L."/>
            <person name="Girlanda M."/>
            <person name="Hayes R.D."/>
            <person name="Keri Z."/>
            <person name="LaButti K."/>
            <person name="Lipzen A."/>
            <person name="Lombard V."/>
            <person name="Magnuson J."/>
            <person name="Maillard F."/>
            <person name="Murat C."/>
            <person name="Nolan M."/>
            <person name="Ohm R.A."/>
            <person name="Pangilinan J."/>
            <person name="Pereira M.F."/>
            <person name="Perotto S."/>
            <person name="Peter M."/>
            <person name="Pfister S."/>
            <person name="Riley R."/>
            <person name="Sitrit Y."/>
            <person name="Stielow J.B."/>
            <person name="Szollosi G."/>
            <person name="Zifcakova L."/>
            <person name="Stursova M."/>
            <person name="Spatafora J.W."/>
            <person name="Tedersoo L."/>
            <person name="Vaario L.M."/>
            <person name="Yamada A."/>
            <person name="Yan M."/>
            <person name="Wang P."/>
            <person name="Xu J."/>
            <person name="Bruns T."/>
            <person name="Baldrian P."/>
            <person name="Vilgalys R."/>
            <person name="Dunand C."/>
            <person name="Henrissat B."/>
            <person name="Grigoriev I.V."/>
            <person name="Hibbett D."/>
            <person name="Nagy L.G."/>
            <person name="Martin F.M."/>
        </authorList>
    </citation>
    <scope>NUCLEOTIDE SEQUENCE</scope>
    <source>
        <strain evidence="7">BED1</strain>
    </source>
</reference>
<organism evidence="7 8">
    <name type="scientific">Boletus edulis BED1</name>
    <dbReference type="NCBI Taxonomy" id="1328754"/>
    <lineage>
        <taxon>Eukaryota</taxon>
        <taxon>Fungi</taxon>
        <taxon>Dikarya</taxon>
        <taxon>Basidiomycota</taxon>
        <taxon>Agaricomycotina</taxon>
        <taxon>Agaricomycetes</taxon>
        <taxon>Agaricomycetidae</taxon>
        <taxon>Boletales</taxon>
        <taxon>Boletineae</taxon>
        <taxon>Boletaceae</taxon>
        <taxon>Boletoideae</taxon>
        <taxon>Boletus</taxon>
    </lineage>
</organism>
<dbReference type="GO" id="GO:0022857">
    <property type="term" value="F:transmembrane transporter activity"/>
    <property type="evidence" value="ECO:0007669"/>
    <property type="project" value="TreeGrafter"/>
</dbReference>
<dbReference type="GO" id="GO:0005886">
    <property type="term" value="C:plasma membrane"/>
    <property type="evidence" value="ECO:0007669"/>
    <property type="project" value="TreeGrafter"/>
</dbReference>
<dbReference type="PANTHER" id="PTHR23501">
    <property type="entry name" value="MAJOR FACILITATOR SUPERFAMILY"/>
    <property type="match status" value="1"/>
</dbReference>
<evidence type="ECO:0000256" key="2">
    <source>
        <dbReference type="ARBA" id="ARBA00022692"/>
    </source>
</evidence>
<dbReference type="Proteomes" id="UP001194468">
    <property type="component" value="Unassembled WGS sequence"/>
</dbReference>
<name>A0AAD4GJ94_BOLED</name>
<keyword evidence="4 6" id="KW-0472">Membrane</keyword>
<accession>A0AAD4GJ94</accession>
<reference evidence="7" key="1">
    <citation type="submission" date="2019-10" db="EMBL/GenBank/DDBJ databases">
        <authorList>
            <consortium name="DOE Joint Genome Institute"/>
            <person name="Kuo A."/>
            <person name="Miyauchi S."/>
            <person name="Kiss E."/>
            <person name="Drula E."/>
            <person name="Kohler A."/>
            <person name="Sanchez-Garcia M."/>
            <person name="Andreopoulos B."/>
            <person name="Barry K.W."/>
            <person name="Bonito G."/>
            <person name="Buee M."/>
            <person name="Carver A."/>
            <person name="Chen C."/>
            <person name="Cichocki N."/>
            <person name="Clum A."/>
            <person name="Culley D."/>
            <person name="Crous P.W."/>
            <person name="Fauchery L."/>
            <person name="Girlanda M."/>
            <person name="Hayes R."/>
            <person name="Keri Z."/>
            <person name="LaButti K."/>
            <person name="Lipzen A."/>
            <person name="Lombard V."/>
            <person name="Magnuson J."/>
            <person name="Maillard F."/>
            <person name="Morin E."/>
            <person name="Murat C."/>
            <person name="Nolan M."/>
            <person name="Ohm R."/>
            <person name="Pangilinan J."/>
            <person name="Pereira M."/>
            <person name="Perotto S."/>
            <person name="Peter M."/>
            <person name="Riley R."/>
            <person name="Sitrit Y."/>
            <person name="Stielow B."/>
            <person name="Szollosi G."/>
            <person name="Zifcakova L."/>
            <person name="Stursova M."/>
            <person name="Spatafora J.W."/>
            <person name="Tedersoo L."/>
            <person name="Vaario L.-M."/>
            <person name="Yamada A."/>
            <person name="Yan M."/>
            <person name="Wang P."/>
            <person name="Xu J."/>
            <person name="Bruns T."/>
            <person name="Baldrian P."/>
            <person name="Vilgalys R."/>
            <person name="Henrissat B."/>
            <person name="Grigoriev I.V."/>
            <person name="Hibbett D."/>
            <person name="Nagy L.G."/>
            <person name="Martin F.M."/>
        </authorList>
    </citation>
    <scope>NUCLEOTIDE SEQUENCE</scope>
    <source>
        <strain evidence="7">BED1</strain>
    </source>
</reference>